<accession>A0A816JA76</accession>
<protein>
    <submittedName>
        <fullName evidence="1">(rape) hypothetical protein</fullName>
    </submittedName>
</protein>
<dbReference type="Proteomes" id="UP001295469">
    <property type="component" value="Chromosome C09"/>
</dbReference>
<dbReference type="AlphaFoldDB" id="A0A816JA76"/>
<reference evidence="1" key="1">
    <citation type="submission" date="2021-01" db="EMBL/GenBank/DDBJ databases">
        <authorList>
            <consortium name="Genoscope - CEA"/>
            <person name="William W."/>
        </authorList>
    </citation>
    <scope>NUCLEOTIDE SEQUENCE</scope>
</reference>
<feature type="non-terminal residue" evidence="1">
    <location>
        <position position="1"/>
    </location>
</feature>
<evidence type="ECO:0000313" key="1">
    <source>
        <dbReference type="EMBL" id="CAF1782993.1"/>
    </source>
</evidence>
<gene>
    <name evidence="1" type="ORF">DARMORV10_C09P61200.1</name>
</gene>
<proteinExistence type="predicted"/>
<sequence>ITWQCPDFVCLHIKSVKRMWQTVEIRGANWNLASRLEPKDKKNMNHMLQQMVGPNVYTE</sequence>
<name>A0A816JA76_BRANA</name>
<organism evidence="1">
    <name type="scientific">Brassica napus</name>
    <name type="common">Rape</name>
    <dbReference type="NCBI Taxonomy" id="3708"/>
    <lineage>
        <taxon>Eukaryota</taxon>
        <taxon>Viridiplantae</taxon>
        <taxon>Streptophyta</taxon>
        <taxon>Embryophyta</taxon>
        <taxon>Tracheophyta</taxon>
        <taxon>Spermatophyta</taxon>
        <taxon>Magnoliopsida</taxon>
        <taxon>eudicotyledons</taxon>
        <taxon>Gunneridae</taxon>
        <taxon>Pentapetalae</taxon>
        <taxon>rosids</taxon>
        <taxon>malvids</taxon>
        <taxon>Brassicales</taxon>
        <taxon>Brassicaceae</taxon>
        <taxon>Brassiceae</taxon>
        <taxon>Brassica</taxon>
    </lineage>
</organism>
<dbReference type="EMBL" id="HG994373">
    <property type="protein sequence ID" value="CAF1782993.1"/>
    <property type="molecule type" value="Genomic_DNA"/>
</dbReference>